<dbReference type="EMBL" id="JAKGSI010000002">
    <property type="protein sequence ID" value="MCF4006496.1"/>
    <property type="molecule type" value="Genomic_DNA"/>
</dbReference>
<dbReference type="Pfam" id="PF04235">
    <property type="entry name" value="DUF418"/>
    <property type="match status" value="1"/>
</dbReference>
<feature type="transmembrane region" description="Helical" evidence="1">
    <location>
        <begin position="130"/>
        <end position="147"/>
    </location>
</feature>
<evidence type="ECO:0000313" key="3">
    <source>
        <dbReference type="EMBL" id="MCF4006496.1"/>
    </source>
</evidence>
<reference evidence="3" key="1">
    <citation type="submission" date="2022-01" db="EMBL/GenBank/DDBJ databases">
        <title>Corynebacterium sp. nov isolated from isolated from the feces of the greater white-fronted geese (Anser albifrons) at Poyang Lake, PR China.</title>
        <authorList>
            <person name="Liu Q."/>
        </authorList>
    </citation>
    <scope>NUCLEOTIDE SEQUENCE</scope>
    <source>
        <strain evidence="3">JCM 32435</strain>
    </source>
</reference>
<keyword evidence="1" id="KW-0472">Membrane</keyword>
<organism evidence="3 4">
    <name type="scientific">Corynebacterium uropygiale</name>
    <dbReference type="NCBI Taxonomy" id="1775911"/>
    <lineage>
        <taxon>Bacteria</taxon>
        <taxon>Bacillati</taxon>
        <taxon>Actinomycetota</taxon>
        <taxon>Actinomycetes</taxon>
        <taxon>Mycobacteriales</taxon>
        <taxon>Corynebacteriaceae</taxon>
        <taxon>Corynebacterium</taxon>
    </lineage>
</organism>
<sequence>MMSSSRFSAASRRLYFPDVARGLMLLGIAGANATQGWVSTQGASMARDYGGVYGDSLWDRIAVVVGCLFFHVRGLPMFSTLLGIGFGMITVSLMRRGYPRSAARRLLIRRYGFLALFGVVHTVFLFWGDIMCFYGLAGILLALMIGFRDKVLLLLGSLVWVVSLVLTVIASLIPDPDVGGDASSFFGSAGDVSLTTHSYLGQVGGGLAIALAQVISFPMEVVLLGLPIVLGYLAAKRGIIHNIQAHRKLLWAWVIVALLVILCVGLPLGLAQIGVIGGAAQWEMLNQSFGVLTGPGIVAGLALALDPLQRRVARSEARGEHPRIPRALWPFAALGKRSMSGYVGQSVLFSILVTSYGLGLTRDSGAWKVTLMAILVWFLTLLGACLCEALGKPGPLEWLHRHLAYGRQGLPPRYEGPVEPPVGERALVYPGNESP</sequence>
<feature type="transmembrane region" description="Helical" evidence="1">
    <location>
        <begin position="288"/>
        <end position="305"/>
    </location>
</feature>
<feature type="transmembrane region" description="Helical" evidence="1">
    <location>
        <begin position="250"/>
        <end position="276"/>
    </location>
</feature>
<keyword evidence="4" id="KW-1185">Reference proteome</keyword>
<dbReference type="PANTHER" id="PTHR30590:SF2">
    <property type="entry name" value="INNER MEMBRANE PROTEIN"/>
    <property type="match status" value="1"/>
</dbReference>
<feature type="transmembrane region" description="Helical" evidence="1">
    <location>
        <begin position="207"/>
        <end position="230"/>
    </location>
</feature>
<dbReference type="Proteomes" id="UP001139336">
    <property type="component" value="Unassembled WGS sequence"/>
</dbReference>
<protein>
    <submittedName>
        <fullName evidence="3">DUF418 domain-containing protein</fullName>
    </submittedName>
</protein>
<feature type="domain" description="DUF418" evidence="2">
    <location>
        <begin position="234"/>
        <end position="406"/>
    </location>
</feature>
<name>A0A9X1QPM0_9CORY</name>
<keyword evidence="1" id="KW-1133">Transmembrane helix</keyword>
<feature type="transmembrane region" description="Helical" evidence="1">
    <location>
        <begin position="371"/>
        <end position="391"/>
    </location>
</feature>
<evidence type="ECO:0000313" key="4">
    <source>
        <dbReference type="Proteomes" id="UP001139336"/>
    </source>
</evidence>
<dbReference type="AlphaFoldDB" id="A0A9X1QPM0"/>
<dbReference type="PANTHER" id="PTHR30590">
    <property type="entry name" value="INNER MEMBRANE PROTEIN"/>
    <property type="match status" value="1"/>
</dbReference>
<dbReference type="RefSeq" id="WP_236118293.1">
    <property type="nucleotide sequence ID" value="NZ_JAKGSI010000002.1"/>
</dbReference>
<dbReference type="InterPro" id="IPR052529">
    <property type="entry name" value="Bact_Transport_Assoc"/>
</dbReference>
<dbReference type="InterPro" id="IPR007349">
    <property type="entry name" value="DUF418"/>
</dbReference>
<gene>
    <name evidence="3" type="ORF">L1O03_04770</name>
</gene>
<feature type="transmembrane region" description="Helical" evidence="1">
    <location>
        <begin position="152"/>
        <end position="173"/>
    </location>
</feature>
<feature type="transmembrane region" description="Helical" evidence="1">
    <location>
        <begin position="342"/>
        <end position="359"/>
    </location>
</feature>
<comment type="caution">
    <text evidence="3">The sequence shown here is derived from an EMBL/GenBank/DDBJ whole genome shotgun (WGS) entry which is preliminary data.</text>
</comment>
<evidence type="ECO:0000256" key="1">
    <source>
        <dbReference type="SAM" id="Phobius"/>
    </source>
</evidence>
<evidence type="ECO:0000259" key="2">
    <source>
        <dbReference type="Pfam" id="PF04235"/>
    </source>
</evidence>
<proteinExistence type="predicted"/>
<accession>A0A9X1QPM0</accession>
<keyword evidence="1" id="KW-0812">Transmembrane</keyword>
<feature type="transmembrane region" description="Helical" evidence="1">
    <location>
        <begin position="75"/>
        <end position="94"/>
    </location>
</feature>
<feature type="transmembrane region" description="Helical" evidence="1">
    <location>
        <begin position="106"/>
        <end position="124"/>
    </location>
</feature>